<comment type="caution">
    <text evidence="1">The sequence shown here is derived from an EMBL/GenBank/DDBJ whole genome shotgun (WGS) entry which is preliminary data.</text>
</comment>
<name>A0A9W9KVJ8_9EURO</name>
<dbReference type="GeneID" id="81409219"/>
<gene>
    <name evidence="1" type="ORF">N7515_009305</name>
</gene>
<reference evidence="1" key="1">
    <citation type="submission" date="2022-11" db="EMBL/GenBank/DDBJ databases">
        <authorList>
            <person name="Petersen C."/>
        </authorList>
    </citation>
    <scope>NUCLEOTIDE SEQUENCE</scope>
    <source>
        <strain evidence="1">IBT 22155</strain>
    </source>
</reference>
<keyword evidence="2" id="KW-1185">Reference proteome</keyword>
<dbReference type="EMBL" id="JAPQKL010000007">
    <property type="protein sequence ID" value="KAJ5121344.1"/>
    <property type="molecule type" value="Genomic_DNA"/>
</dbReference>
<evidence type="ECO:0000313" key="2">
    <source>
        <dbReference type="Proteomes" id="UP001149079"/>
    </source>
</evidence>
<dbReference type="RefSeq" id="XP_056517848.1">
    <property type="nucleotide sequence ID" value="XM_056670049.1"/>
</dbReference>
<organism evidence="1 2">
    <name type="scientific">Penicillium bovifimosum</name>
    <dbReference type="NCBI Taxonomy" id="126998"/>
    <lineage>
        <taxon>Eukaryota</taxon>
        <taxon>Fungi</taxon>
        <taxon>Dikarya</taxon>
        <taxon>Ascomycota</taxon>
        <taxon>Pezizomycotina</taxon>
        <taxon>Eurotiomycetes</taxon>
        <taxon>Eurotiomycetidae</taxon>
        <taxon>Eurotiales</taxon>
        <taxon>Aspergillaceae</taxon>
        <taxon>Penicillium</taxon>
    </lineage>
</organism>
<dbReference type="Proteomes" id="UP001149079">
    <property type="component" value="Unassembled WGS sequence"/>
</dbReference>
<dbReference type="AlphaFoldDB" id="A0A9W9KVJ8"/>
<dbReference type="OrthoDB" id="5305386at2759"/>
<proteinExistence type="predicted"/>
<protein>
    <submittedName>
        <fullName evidence="1">Uncharacterized protein</fullName>
    </submittedName>
</protein>
<reference evidence="1" key="2">
    <citation type="journal article" date="2023" name="IMA Fungus">
        <title>Comparative genomic study of the Penicillium genus elucidates a diverse pangenome and 15 lateral gene transfer events.</title>
        <authorList>
            <person name="Petersen C."/>
            <person name="Sorensen T."/>
            <person name="Nielsen M.R."/>
            <person name="Sondergaard T.E."/>
            <person name="Sorensen J.L."/>
            <person name="Fitzpatrick D.A."/>
            <person name="Frisvad J.C."/>
            <person name="Nielsen K.L."/>
        </authorList>
    </citation>
    <scope>NUCLEOTIDE SEQUENCE</scope>
    <source>
        <strain evidence="1">IBT 22155</strain>
    </source>
</reference>
<sequence>MFVLDWELSGLQQPGGCRGPTTVLDIMAAPMSTSLRPTVDFFPSFKKDDLLVLAGEYRAGTLLEWDQLRLFDELLWGPATPDMFVLSWELSELHSNLVVVMDSWSQAPQMPGSSGCPAYRLLLARSRLLELIDSRHLVAAMALHYNLGVSNRWWHLNHHLGLYLSPAAAANAATVHPMEDFMPMEGIEAYVVVSVGTSVHVPAHRLLLARSRLLELIDSRHLIAAMGLHYNMGVSNRWWHLNHHLGLYLSPAAAANAATVHPMEDFMPMEGIEAYVGVSVGTSVHVSPADLKTYVSDDSDYIAATGSFNPGAMICSDQEDAVSVGALVEKGSEQRLTVACHCWDREFDERLDHLGDPNHFRVLQANSRVGYVTERIDETDIGLAKLDDTVAFSNRFLDIETAAQVLIPFTGVKTGDKFFIDSFVTGRQRLLCAGVRVLGCKRGQDFLRDT</sequence>
<evidence type="ECO:0000313" key="1">
    <source>
        <dbReference type="EMBL" id="KAJ5121344.1"/>
    </source>
</evidence>
<accession>A0A9W9KVJ8</accession>